<evidence type="ECO:0000313" key="8">
    <source>
        <dbReference type="EMBL" id="TKW39208.1"/>
    </source>
</evidence>
<evidence type="ECO:0000256" key="1">
    <source>
        <dbReference type="ARBA" id="ARBA00000900"/>
    </source>
</evidence>
<keyword evidence="4" id="KW-0808">Transferase</keyword>
<evidence type="ECO:0000313" key="9">
    <source>
        <dbReference type="Proteomes" id="UP000298652"/>
    </source>
</evidence>
<name>A0A4U6W975_SETVI</name>
<feature type="compositionally biased region" description="Basic and acidic residues" evidence="6">
    <location>
        <begin position="112"/>
        <end position="121"/>
    </location>
</feature>
<evidence type="ECO:0000256" key="4">
    <source>
        <dbReference type="ARBA" id="ARBA00022679"/>
    </source>
</evidence>
<keyword evidence="9" id="KW-1185">Reference proteome</keyword>
<evidence type="ECO:0000256" key="6">
    <source>
        <dbReference type="SAM" id="MobiDB-lite"/>
    </source>
</evidence>
<dbReference type="PANTHER" id="PTHR23315">
    <property type="entry name" value="U BOX DOMAIN-CONTAINING"/>
    <property type="match status" value="1"/>
</dbReference>
<dbReference type="AlphaFoldDB" id="A0A4U6W975"/>
<dbReference type="Proteomes" id="UP000298652">
    <property type="component" value="Chromosome 1"/>
</dbReference>
<organism evidence="8 9">
    <name type="scientific">Setaria viridis</name>
    <name type="common">Green bristlegrass</name>
    <name type="synonym">Setaria italica subsp. viridis</name>
    <dbReference type="NCBI Taxonomy" id="4556"/>
    <lineage>
        <taxon>Eukaryota</taxon>
        <taxon>Viridiplantae</taxon>
        <taxon>Streptophyta</taxon>
        <taxon>Embryophyta</taxon>
        <taxon>Tracheophyta</taxon>
        <taxon>Spermatophyta</taxon>
        <taxon>Magnoliopsida</taxon>
        <taxon>Liliopsida</taxon>
        <taxon>Poales</taxon>
        <taxon>Poaceae</taxon>
        <taxon>PACMAD clade</taxon>
        <taxon>Panicoideae</taxon>
        <taxon>Panicodae</taxon>
        <taxon>Paniceae</taxon>
        <taxon>Cenchrinae</taxon>
        <taxon>Setaria</taxon>
    </lineage>
</organism>
<dbReference type="Gramene" id="TKW39208">
    <property type="protein sequence ID" value="TKW39208"/>
    <property type="gene ID" value="SEVIR_1G163300v2"/>
</dbReference>
<dbReference type="EC" id="2.3.2.27" evidence="3"/>
<proteinExistence type="predicted"/>
<dbReference type="EMBL" id="CM016552">
    <property type="protein sequence ID" value="TKW39208.1"/>
    <property type="molecule type" value="Genomic_DNA"/>
</dbReference>
<dbReference type="SMART" id="SM00504">
    <property type="entry name" value="Ubox"/>
    <property type="match status" value="1"/>
</dbReference>
<evidence type="ECO:0000259" key="7">
    <source>
        <dbReference type="SMART" id="SM00504"/>
    </source>
</evidence>
<dbReference type="GO" id="GO:0061630">
    <property type="term" value="F:ubiquitin protein ligase activity"/>
    <property type="evidence" value="ECO:0007669"/>
    <property type="project" value="UniProtKB-EC"/>
</dbReference>
<dbReference type="InterPro" id="IPR003613">
    <property type="entry name" value="Ubox_domain"/>
</dbReference>
<gene>
    <name evidence="8" type="ORF">SEVIR_1G163300v2</name>
</gene>
<evidence type="ECO:0000256" key="3">
    <source>
        <dbReference type="ARBA" id="ARBA00012483"/>
    </source>
</evidence>
<reference evidence="8" key="1">
    <citation type="submission" date="2019-03" db="EMBL/GenBank/DDBJ databases">
        <title>WGS assembly of Setaria viridis.</title>
        <authorList>
            <person name="Huang P."/>
            <person name="Jenkins J."/>
            <person name="Grimwood J."/>
            <person name="Barry K."/>
            <person name="Healey A."/>
            <person name="Mamidi S."/>
            <person name="Sreedasyam A."/>
            <person name="Shu S."/>
            <person name="Feldman M."/>
            <person name="Wu J."/>
            <person name="Yu Y."/>
            <person name="Chen C."/>
            <person name="Johnson J."/>
            <person name="Rokhsar D."/>
            <person name="Baxter I."/>
            <person name="Schmutz J."/>
            <person name="Brutnell T."/>
            <person name="Kellogg E."/>
        </authorList>
    </citation>
    <scope>NUCLEOTIDE SEQUENCE [LARGE SCALE GENOMIC DNA]</scope>
</reference>
<protein>
    <recommendedName>
        <fullName evidence="3">RING-type E3 ubiquitin transferase</fullName>
        <ecNumber evidence="3">2.3.2.27</ecNumber>
    </recommendedName>
</protein>
<dbReference type="SUPFAM" id="SSF48371">
    <property type="entry name" value="ARM repeat"/>
    <property type="match status" value="1"/>
</dbReference>
<evidence type="ECO:0000256" key="5">
    <source>
        <dbReference type="ARBA" id="ARBA00022786"/>
    </source>
</evidence>
<dbReference type="Gene3D" id="1.25.10.10">
    <property type="entry name" value="Leucine-rich Repeat Variant"/>
    <property type="match status" value="1"/>
</dbReference>
<dbReference type="UniPathway" id="UPA00143"/>
<dbReference type="InterPro" id="IPR011989">
    <property type="entry name" value="ARM-like"/>
</dbReference>
<dbReference type="Gene3D" id="3.30.40.10">
    <property type="entry name" value="Zinc/RING finger domain, C3HC4 (zinc finger)"/>
    <property type="match status" value="1"/>
</dbReference>
<feature type="domain" description="U-box" evidence="7">
    <location>
        <begin position="200"/>
        <end position="253"/>
    </location>
</feature>
<comment type="catalytic activity">
    <reaction evidence="1">
        <text>S-ubiquitinyl-[E2 ubiquitin-conjugating enzyme]-L-cysteine + [acceptor protein]-L-lysine = [E2 ubiquitin-conjugating enzyme]-L-cysteine + N(6)-ubiquitinyl-[acceptor protein]-L-lysine.</text>
        <dbReference type="EC" id="2.3.2.27"/>
    </reaction>
</comment>
<feature type="compositionally biased region" description="Pro residues" evidence="6">
    <location>
        <begin position="40"/>
        <end position="49"/>
    </location>
</feature>
<dbReference type="InterPro" id="IPR013083">
    <property type="entry name" value="Znf_RING/FYVE/PHD"/>
</dbReference>
<sequence length="569" mass="62598">MSLRRSSPTSSADETLEDKLLRAVAREVQENTRAIASVQQPPPSPPPPGCCTSTPSSLVRGLSRRVFGTATGSSARSSPTQRTLPRSPPRGQASSDVTGTSGSAPGVAARTGSEEEAKPEQEQAALTRSDYGAMMRSALANIQEDGEGQEQVPFTKMEEAMTGFMELAYGKAELPNPPELPREFASRWPHDDGDLSHSGVMDDPVILASGYSVDRSYHRWFCQLDNICPITNKTLSHSSTAPNHLLGDMLAAWHLDHMTHSPASNADKLSIPVTPSVEQIQDILQKFSEHPVMQEEALHEIQLLSKISKGEQPCLQRWPGLLPELVDLQKNWKSTWKQNLEEERLGVILNLSVHRPNREILVRENRLPVALKEIVTKLHKHGSPASAFAKVASIVAILSEFDMFRKGILDIGGMEMLRDLLKIEDAVVRKEAVTAIRGLCTDEEGKTNAQSYNVSDVLLECLTVKDEVLLLLDCLPKDPCMVDKMSEKAVDLVNIIMAGQGTGPVTPEVTCSAISLVHAIVQRDAHKMGQVKNLEDFKERLMELSSGRLPMQTMLQVDTIINSSIMQFW</sequence>
<dbReference type="InterPro" id="IPR016024">
    <property type="entry name" value="ARM-type_fold"/>
</dbReference>
<feature type="region of interest" description="Disordered" evidence="6">
    <location>
        <begin position="31"/>
        <end position="130"/>
    </location>
</feature>
<comment type="pathway">
    <text evidence="2">Protein modification; protein ubiquitination.</text>
</comment>
<dbReference type="OMA" id="FHDVPQM"/>
<dbReference type="GO" id="GO:0016567">
    <property type="term" value="P:protein ubiquitination"/>
    <property type="evidence" value="ECO:0007669"/>
    <property type="project" value="UniProtKB-UniPathway"/>
</dbReference>
<keyword evidence="5" id="KW-0833">Ubl conjugation pathway</keyword>
<dbReference type="Pfam" id="PF04564">
    <property type="entry name" value="U-box"/>
    <property type="match status" value="1"/>
</dbReference>
<feature type="compositionally biased region" description="Polar residues" evidence="6">
    <location>
        <begin position="70"/>
        <end position="84"/>
    </location>
</feature>
<accession>A0A4U6W975</accession>
<feature type="compositionally biased region" description="Polar residues" evidence="6">
    <location>
        <begin position="92"/>
        <end position="103"/>
    </location>
</feature>
<dbReference type="PANTHER" id="PTHR23315:SF260">
    <property type="entry name" value="U-BOX DOMAIN-CONTAINING PROTEIN 73"/>
    <property type="match status" value="1"/>
</dbReference>
<dbReference type="SUPFAM" id="SSF57850">
    <property type="entry name" value="RING/U-box"/>
    <property type="match status" value="1"/>
</dbReference>
<evidence type="ECO:0000256" key="2">
    <source>
        <dbReference type="ARBA" id="ARBA00004906"/>
    </source>
</evidence>